<evidence type="ECO:0000256" key="1">
    <source>
        <dbReference type="ARBA" id="ARBA00022729"/>
    </source>
</evidence>
<dbReference type="SMART" id="SM00856">
    <property type="entry name" value="PMEI"/>
    <property type="match status" value="1"/>
</dbReference>
<evidence type="ECO:0000256" key="2">
    <source>
        <dbReference type="ARBA" id="ARBA00023157"/>
    </source>
</evidence>
<protein>
    <submittedName>
        <fullName evidence="7">Invertase inhibitor</fullName>
    </submittedName>
</protein>
<dbReference type="GO" id="GO:0005576">
    <property type="term" value="C:extracellular region"/>
    <property type="evidence" value="ECO:0007669"/>
    <property type="project" value="UniProtKB-ARBA"/>
</dbReference>
<organism evidence="6 7">
    <name type="scientific">Cucurbita moschata</name>
    <name type="common">Winter crookneck squash</name>
    <name type="synonym">Cucurbita pepo var. moschata</name>
    <dbReference type="NCBI Taxonomy" id="3662"/>
    <lineage>
        <taxon>Eukaryota</taxon>
        <taxon>Viridiplantae</taxon>
        <taxon>Streptophyta</taxon>
        <taxon>Embryophyta</taxon>
        <taxon>Tracheophyta</taxon>
        <taxon>Spermatophyta</taxon>
        <taxon>Magnoliopsida</taxon>
        <taxon>eudicotyledons</taxon>
        <taxon>Gunneridae</taxon>
        <taxon>Pentapetalae</taxon>
        <taxon>rosids</taxon>
        <taxon>fabids</taxon>
        <taxon>Cucurbitales</taxon>
        <taxon>Cucurbitaceae</taxon>
        <taxon>Cucurbiteae</taxon>
        <taxon>Cucurbita</taxon>
    </lineage>
</organism>
<name>A0A6J1HN05_CUCMO</name>
<keyword evidence="6" id="KW-1185">Reference proteome</keyword>
<feature type="signal peptide" evidence="4">
    <location>
        <begin position="1"/>
        <end position="24"/>
    </location>
</feature>
<evidence type="ECO:0000259" key="5">
    <source>
        <dbReference type="SMART" id="SM00856"/>
    </source>
</evidence>
<keyword evidence="2" id="KW-1015">Disulfide bond</keyword>
<dbReference type="NCBIfam" id="TIGR01614">
    <property type="entry name" value="PME_inhib"/>
    <property type="match status" value="1"/>
</dbReference>
<dbReference type="CDD" id="cd15795">
    <property type="entry name" value="PMEI-Pla_a_1_like"/>
    <property type="match status" value="1"/>
</dbReference>
<reference evidence="7" key="1">
    <citation type="submission" date="2025-08" db="UniProtKB">
        <authorList>
            <consortium name="RefSeq"/>
        </authorList>
    </citation>
    <scope>IDENTIFICATION</scope>
    <source>
        <tissue evidence="7">Young leaves</tissue>
    </source>
</reference>
<dbReference type="InterPro" id="IPR034088">
    <property type="entry name" value="Pla_a_1-like"/>
</dbReference>
<evidence type="ECO:0000313" key="6">
    <source>
        <dbReference type="Proteomes" id="UP000504609"/>
    </source>
</evidence>
<dbReference type="SUPFAM" id="SSF101148">
    <property type="entry name" value="Plant invertase/pectin methylesterase inhibitor"/>
    <property type="match status" value="1"/>
</dbReference>
<dbReference type="InterPro" id="IPR035513">
    <property type="entry name" value="Invertase/methylesterase_inhib"/>
</dbReference>
<dbReference type="PANTHER" id="PTHR35357:SF17">
    <property type="entry name" value="PECTINESTERASE INHIBITOR 12"/>
    <property type="match status" value="1"/>
</dbReference>
<dbReference type="Proteomes" id="UP000504609">
    <property type="component" value="Unplaced"/>
</dbReference>
<proteinExistence type="inferred from homology"/>
<dbReference type="KEGG" id="cmos:111464420"/>
<dbReference type="GeneID" id="111464420"/>
<evidence type="ECO:0000256" key="3">
    <source>
        <dbReference type="ARBA" id="ARBA00038471"/>
    </source>
</evidence>
<keyword evidence="1 4" id="KW-0732">Signal</keyword>
<dbReference type="PANTHER" id="PTHR35357">
    <property type="entry name" value="OS02G0537100 PROTEIN"/>
    <property type="match status" value="1"/>
</dbReference>
<evidence type="ECO:0000313" key="7">
    <source>
        <dbReference type="RefSeq" id="XP_022964389.1"/>
    </source>
</evidence>
<dbReference type="InterPro" id="IPR006501">
    <property type="entry name" value="Pectinesterase_inhib_dom"/>
</dbReference>
<dbReference type="Gene3D" id="1.20.140.40">
    <property type="entry name" value="Invertase/pectin methylesterase inhibitor family protein"/>
    <property type="match status" value="1"/>
</dbReference>
<feature type="domain" description="Pectinesterase inhibitor" evidence="5">
    <location>
        <begin position="28"/>
        <end position="180"/>
    </location>
</feature>
<dbReference type="FunFam" id="1.20.140.40:FF:000002">
    <property type="entry name" value="Putative invertase inhibitor"/>
    <property type="match status" value="1"/>
</dbReference>
<sequence length="185" mass="21033">MAISPFSLFILSIFFFSNFLITRSVSNTDTPLIHKTCNKIVRQDPNVSFNFCLTSLQFAIKHSYYVDLRRLGLLSIGLVCSNVTNTYHFITELIRNKNLDSSIKLCLVDCLELYSDAISTVKLAMRNYRLRRYNDANVAISAVMDAAETCENGFKEKKVNSPLKKRDEDVFELGAIVLAIMSMLH</sequence>
<accession>A0A6J1HN05</accession>
<dbReference type="AlphaFoldDB" id="A0A6J1HN05"/>
<gene>
    <name evidence="7" type="primary">LOC111464420</name>
</gene>
<dbReference type="RefSeq" id="XP_022964389.1">
    <property type="nucleotide sequence ID" value="XM_023108621.1"/>
</dbReference>
<evidence type="ECO:0000256" key="4">
    <source>
        <dbReference type="SAM" id="SignalP"/>
    </source>
</evidence>
<feature type="chain" id="PRO_5026749890" evidence="4">
    <location>
        <begin position="25"/>
        <end position="185"/>
    </location>
</feature>
<dbReference type="GO" id="GO:0004857">
    <property type="term" value="F:enzyme inhibitor activity"/>
    <property type="evidence" value="ECO:0007669"/>
    <property type="project" value="InterPro"/>
</dbReference>
<comment type="similarity">
    <text evidence="3">Belongs to the PMEI family.</text>
</comment>
<dbReference type="Pfam" id="PF04043">
    <property type="entry name" value="PMEI"/>
    <property type="match status" value="1"/>
</dbReference>